<keyword evidence="3" id="KW-1185">Reference proteome</keyword>
<reference evidence="2 3" key="1">
    <citation type="submission" date="2019-04" db="EMBL/GenBank/DDBJ databases">
        <title>Lysinibacillus genome sequencing.</title>
        <authorList>
            <person name="Dunlap C."/>
        </authorList>
    </citation>
    <scope>NUCLEOTIDE SEQUENCE [LARGE SCALE GENOMIC DNA]</scope>
    <source>
        <strain evidence="2 3">KCTC 33042</strain>
    </source>
</reference>
<evidence type="ECO:0000313" key="3">
    <source>
        <dbReference type="Proteomes" id="UP000308330"/>
    </source>
</evidence>
<dbReference type="Proteomes" id="UP000308330">
    <property type="component" value="Unassembled WGS sequence"/>
</dbReference>
<comment type="caution">
    <text evidence="2">The sequence shown here is derived from an EMBL/GenBank/DDBJ whole genome shotgun (WGS) entry which is preliminary data.</text>
</comment>
<keyword evidence="1" id="KW-0812">Transmembrane</keyword>
<dbReference type="Pfam" id="PF13162">
    <property type="entry name" value="DUF3997"/>
    <property type="match status" value="1"/>
</dbReference>
<proteinExistence type="predicted"/>
<dbReference type="EMBL" id="SZPT01000002">
    <property type="protein sequence ID" value="TKI47870.1"/>
    <property type="molecule type" value="Genomic_DNA"/>
</dbReference>
<dbReference type="RefSeq" id="WP_108030461.1">
    <property type="nucleotide sequence ID" value="NZ_PYUE01000004.1"/>
</dbReference>
<keyword evidence="1" id="KW-1133">Transmembrane helix</keyword>
<feature type="transmembrane region" description="Helical" evidence="1">
    <location>
        <begin position="37"/>
        <end position="57"/>
    </location>
</feature>
<accession>A0ABY2SXU3</accession>
<organism evidence="2 3">
    <name type="scientific">Lysinibacillus tabacifolii</name>
    <dbReference type="NCBI Taxonomy" id="1173107"/>
    <lineage>
        <taxon>Bacteria</taxon>
        <taxon>Bacillati</taxon>
        <taxon>Bacillota</taxon>
        <taxon>Bacilli</taxon>
        <taxon>Bacillales</taxon>
        <taxon>Bacillaceae</taxon>
        <taxon>Lysinibacillus</taxon>
    </lineage>
</organism>
<sequence>MNYFQEIIDFSNCVLHKKEIFISIHNILEMEVIMKRWIVILICLFISGCAGLGDYSINLSGNYSLLRTSSHNITIAPKSQNGEGMWDENVIPAKVVEVGWNKDYIIAKQQAYPNEEYFYWILNVKDEYVEGPFILNDFQKKIKEYDITNLELKLVEDIQ</sequence>
<protein>
    <submittedName>
        <fullName evidence="2">DUF3997 domain-containing protein</fullName>
    </submittedName>
</protein>
<dbReference type="InterPro" id="IPR025059">
    <property type="entry name" value="DUF3997"/>
</dbReference>
<gene>
    <name evidence="2" type="ORF">FC748_09490</name>
</gene>
<evidence type="ECO:0000313" key="2">
    <source>
        <dbReference type="EMBL" id="TKI47870.1"/>
    </source>
</evidence>
<keyword evidence="1" id="KW-0472">Membrane</keyword>
<name>A0ABY2SXU3_9BACI</name>
<evidence type="ECO:0000256" key="1">
    <source>
        <dbReference type="SAM" id="Phobius"/>
    </source>
</evidence>